<evidence type="ECO:0000256" key="1">
    <source>
        <dbReference type="SAM" id="MobiDB-lite"/>
    </source>
</evidence>
<dbReference type="Proteomes" id="UP001549366">
    <property type="component" value="Unassembled WGS sequence"/>
</dbReference>
<evidence type="ECO:0000313" key="3">
    <source>
        <dbReference type="Proteomes" id="UP001549366"/>
    </source>
</evidence>
<feature type="compositionally biased region" description="Acidic residues" evidence="1">
    <location>
        <begin position="267"/>
        <end position="282"/>
    </location>
</feature>
<feature type="region of interest" description="Disordered" evidence="1">
    <location>
        <begin position="262"/>
        <end position="282"/>
    </location>
</feature>
<name>A0ABV2SEX7_9GAMM</name>
<evidence type="ECO:0000313" key="2">
    <source>
        <dbReference type="EMBL" id="MET4756311.1"/>
    </source>
</evidence>
<proteinExistence type="predicted"/>
<reference evidence="2 3" key="1">
    <citation type="submission" date="2024-06" db="EMBL/GenBank/DDBJ databases">
        <title>Genomic Encyclopedia of Type Strains, Phase V (KMG-V): Genome sequencing to study the core and pangenomes of soil and plant-associated prokaryotes.</title>
        <authorList>
            <person name="Whitman W."/>
        </authorList>
    </citation>
    <scope>NUCLEOTIDE SEQUENCE [LARGE SCALE GENOMIC DNA]</scope>
    <source>
        <strain evidence="2 3">NE40</strain>
    </source>
</reference>
<organism evidence="2 3">
    <name type="scientific">Endozoicomonas lisbonensis</name>
    <dbReference type="NCBI Taxonomy" id="3120522"/>
    <lineage>
        <taxon>Bacteria</taxon>
        <taxon>Pseudomonadati</taxon>
        <taxon>Pseudomonadota</taxon>
        <taxon>Gammaproteobacteria</taxon>
        <taxon>Oceanospirillales</taxon>
        <taxon>Endozoicomonadaceae</taxon>
        <taxon>Endozoicomonas</taxon>
    </lineage>
</organism>
<dbReference type="EMBL" id="JBEWTB010000002">
    <property type="protein sequence ID" value="MET4756311.1"/>
    <property type="molecule type" value="Genomic_DNA"/>
</dbReference>
<sequence length="483" mass="55120">MIQRSKKNKIKKIFHEVRYGTESFNNEPHPTAIIQFSKLLCDFFAAPDDQTQTVCIKIEDAINSFMKRWGDAEILRALYHYARCKRLKDHAESLDLLTRSTGELPCFCAARIISKNEPVDEKKCIALFTEGFKILHGYRYLADFYIGREHYESALQTYREAIRALNRFTQGTEKILDHTVGEQATKLFSKRANDEEAKLIDFEELAAVDLHIRFFQGQVDILEEVVNQNQAVAGKIAKAPLLLRLDDNSSSDSDDEFYTALTQQTEDNSDSDEYLSADEFPDDVSLDGFTTVEKKRPPKKKLTQTREFIKKSLNKANALAAARHYEDAEKMLNDLQPDATSVEWYRKEQSLCWIKHLQAIDPEYLAQHQTIEKPAQTLARELLDTSEKRTIELIHSLTNPTTPTPTLTTPGTNKTKCMRIARQLEAKDPKLRAQFGGLYSVLGHLQKAKRDNAGPSPADISHLIQMGTTYYNLANLIRGRIPE</sequence>
<gene>
    <name evidence="2" type="ORF">V5J35_001503</name>
</gene>
<protein>
    <submittedName>
        <fullName evidence="2">Tetratricopeptide (TPR) repeat protein</fullName>
    </submittedName>
</protein>
<keyword evidence="3" id="KW-1185">Reference proteome</keyword>
<comment type="caution">
    <text evidence="2">The sequence shown here is derived from an EMBL/GenBank/DDBJ whole genome shotgun (WGS) entry which is preliminary data.</text>
</comment>
<accession>A0ABV2SEX7</accession>